<evidence type="ECO:0000256" key="1">
    <source>
        <dbReference type="SAM" id="SignalP"/>
    </source>
</evidence>
<proteinExistence type="predicted"/>
<dbReference type="Proteomes" id="UP000632774">
    <property type="component" value="Unassembled WGS sequence"/>
</dbReference>
<feature type="domain" description="DUF5723" evidence="2">
    <location>
        <begin position="41"/>
        <end position="403"/>
    </location>
</feature>
<gene>
    <name evidence="3" type="ORF">IRJ18_15400</name>
</gene>
<dbReference type="InterPro" id="IPR043781">
    <property type="entry name" value="DUF5723"/>
</dbReference>
<evidence type="ECO:0000313" key="4">
    <source>
        <dbReference type="Proteomes" id="UP000632774"/>
    </source>
</evidence>
<dbReference type="Pfam" id="PF18990">
    <property type="entry name" value="DUF5723"/>
    <property type="match status" value="1"/>
</dbReference>
<feature type="signal peptide" evidence="1">
    <location>
        <begin position="1"/>
        <end position="19"/>
    </location>
</feature>
<name>A0ABR9XL28_9SPHI</name>
<organism evidence="3 4">
    <name type="scientific">Mucilaginibacter boryungensis</name>
    <dbReference type="NCBI Taxonomy" id="768480"/>
    <lineage>
        <taxon>Bacteria</taxon>
        <taxon>Pseudomonadati</taxon>
        <taxon>Bacteroidota</taxon>
        <taxon>Sphingobacteriia</taxon>
        <taxon>Sphingobacteriales</taxon>
        <taxon>Sphingobacteriaceae</taxon>
        <taxon>Mucilaginibacter</taxon>
    </lineage>
</organism>
<reference evidence="3 4" key="1">
    <citation type="submission" date="2020-10" db="EMBL/GenBank/DDBJ databases">
        <title>Mucilaginibacter mali sp. nov., isolated from rhizosphere soil of apple orchard.</title>
        <authorList>
            <person name="Lee J.-S."/>
            <person name="Kim H.S."/>
            <person name="Kim J.-S."/>
        </authorList>
    </citation>
    <scope>NUCLEOTIDE SEQUENCE [LARGE SCALE GENOMIC DNA]</scope>
    <source>
        <strain evidence="3 4">KCTC 23157</strain>
    </source>
</reference>
<feature type="chain" id="PRO_5045362205" description="DUF5723 domain-containing protein" evidence="1">
    <location>
        <begin position="20"/>
        <end position="475"/>
    </location>
</feature>
<accession>A0ABR9XL28</accession>
<keyword evidence="4" id="KW-1185">Reference proteome</keyword>
<sequence length="475" mass="53228">MKRFLFVLIFLTLHFCVSAQQFSQYNTGTLYDAFENPAQKAFIPDSSRKVAFNLFFPNFNTDVTLAGNVQAALKNRAFLGHYEDNALTIGKQNFNYANANINAYSFMLKVYNSLNGDQELGFFAQSRFEGRGVFSDESVQLVADNTAFSQASYSDLFNNRFNYQAYHQIGVSYRGNVDEHLAFGVKVSALLGVVMNKVDINRSIINFDRAKDRAFLSMEGNYYASFDPGKFSIHDLLPSTKNPGASISFGTLYIADDKTRIQLNIKDLGFIHWNSLSHTGHFNNTGIIDSLSFPGIENRMARTASSLVQSNPVEHGFTTPTNSKAEVSASKAYLLNSYIKYTPTVILSKELFYTGFTAAMVNHFQYHNLVGTLTGAYSDMHFFSIGTQLMIKSPNAEFFIGTDRLVQSLSLARSTNTTSSQISKNSTFSGANFFMGFSIKMGAVIEHPYNASSIPMGDHRNFVKRFWQRITKKED</sequence>
<protein>
    <recommendedName>
        <fullName evidence="2">DUF5723 domain-containing protein</fullName>
    </recommendedName>
</protein>
<keyword evidence="1" id="KW-0732">Signal</keyword>
<dbReference type="EMBL" id="JADFFM010000002">
    <property type="protein sequence ID" value="MBE9667759.1"/>
    <property type="molecule type" value="Genomic_DNA"/>
</dbReference>
<comment type="caution">
    <text evidence="3">The sequence shown here is derived from an EMBL/GenBank/DDBJ whole genome shotgun (WGS) entry which is preliminary data.</text>
</comment>
<evidence type="ECO:0000313" key="3">
    <source>
        <dbReference type="EMBL" id="MBE9667759.1"/>
    </source>
</evidence>
<evidence type="ECO:0000259" key="2">
    <source>
        <dbReference type="Pfam" id="PF18990"/>
    </source>
</evidence>
<dbReference type="RefSeq" id="WP_194107203.1">
    <property type="nucleotide sequence ID" value="NZ_JADFFM010000002.1"/>
</dbReference>